<reference evidence="6 7" key="1">
    <citation type="submission" date="2021-02" db="EMBL/GenBank/DDBJ databases">
        <title>Lysobacter arenosi sp. nov., isolated from soil of gangwondo yeongwol, south Korea.</title>
        <authorList>
            <person name="Kim K.R."/>
            <person name="Kim K.H."/>
            <person name="Jeon C.O."/>
        </authorList>
    </citation>
    <scope>NUCLEOTIDE SEQUENCE [LARGE SCALE GENOMIC DNA]</scope>
    <source>
        <strain evidence="6 7">R7</strain>
    </source>
</reference>
<dbReference type="Gene3D" id="1.10.10.60">
    <property type="entry name" value="Homeodomain-like"/>
    <property type="match status" value="1"/>
</dbReference>
<dbReference type="Proteomes" id="UP000663400">
    <property type="component" value="Chromosome"/>
</dbReference>
<evidence type="ECO:0000313" key="6">
    <source>
        <dbReference type="EMBL" id="QSX74449.1"/>
    </source>
</evidence>
<keyword evidence="7" id="KW-1185">Reference proteome</keyword>
<accession>A0ABX7RAR2</accession>
<dbReference type="InterPro" id="IPR009057">
    <property type="entry name" value="Homeodomain-like_sf"/>
</dbReference>
<dbReference type="InterPro" id="IPR050204">
    <property type="entry name" value="AraC_XylS_family_regulators"/>
</dbReference>
<evidence type="ECO:0000256" key="2">
    <source>
        <dbReference type="ARBA" id="ARBA00023125"/>
    </source>
</evidence>
<dbReference type="RefSeq" id="WP_200608340.1">
    <property type="nucleotide sequence ID" value="NZ_CP071517.1"/>
</dbReference>
<evidence type="ECO:0000259" key="5">
    <source>
        <dbReference type="PROSITE" id="PS01124"/>
    </source>
</evidence>
<keyword evidence="1" id="KW-0805">Transcription regulation</keyword>
<name>A0ABX7RAR2_9GAMM</name>
<dbReference type="SMART" id="SM00342">
    <property type="entry name" value="HTH_ARAC"/>
    <property type="match status" value="1"/>
</dbReference>
<gene>
    <name evidence="6" type="ORF">HIV01_014855</name>
</gene>
<dbReference type="EMBL" id="CP071517">
    <property type="protein sequence ID" value="QSX74449.1"/>
    <property type="molecule type" value="Genomic_DNA"/>
</dbReference>
<protein>
    <submittedName>
        <fullName evidence="6">Helix-turn-helix domain-containing protein</fullName>
    </submittedName>
</protein>
<dbReference type="PROSITE" id="PS01124">
    <property type="entry name" value="HTH_ARAC_FAMILY_2"/>
    <property type="match status" value="1"/>
</dbReference>
<dbReference type="SUPFAM" id="SSF46689">
    <property type="entry name" value="Homeodomain-like"/>
    <property type="match status" value="1"/>
</dbReference>
<dbReference type="InterPro" id="IPR035418">
    <property type="entry name" value="AraC-bd_2"/>
</dbReference>
<keyword evidence="3" id="KW-0804">Transcription</keyword>
<dbReference type="Pfam" id="PF12833">
    <property type="entry name" value="HTH_18"/>
    <property type="match status" value="1"/>
</dbReference>
<evidence type="ECO:0000313" key="7">
    <source>
        <dbReference type="Proteomes" id="UP000663400"/>
    </source>
</evidence>
<evidence type="ECO:0000256" key="1">
    <source>
        <dbReference type="ARBA" id="ARBA00023015"/>
    </source>
</evidence>
<dbReference type="Pfam" id="PF14525">
    <property type="entry name" value="AraC_binding_2"/>
    <property type="match status" value="1"/>
</dbReference>
<evidence type="ECO:0000256" key="4">
    <source>
        <dbReference type="SAM" id="MobiDB-lite"/>
    </source>
</evidence>
<evidence type="ECO:0000256" key="3">
    <source>
        <dbReference type="ARBA" id="ARBA00023163"/>
    </source>
</evidence>
<organism evidence="6 7">
    <name type="scientific">Lysobacter arenosi</name>
    <dbReference type="NCBI Taxonomy" id="2795387"/>
    <lineage>
        <taxon>Bacteria</taxon>
        <taxon>Pseudomonadati</taxon>
        <taxon>Pseudomonadota</taxon>
        <taxon>Gammaproteobacteria</taxon>
        <taxon>Lysobacterales</taxon>
        <taxon>Lysobacteraceae</taxon>
        <taxon>Lysobacter</taxon>
    </lineage>
</organism>
<proteinExistence type="predicted"/>
<dbReference type="InterPro" id="IPR020449">
    <property type="entry name" value="Tscrpt_reg_AraC-type_HTH"/>
</dbReference>
<dbReference type="InterPro" id="IPR018060">
    <property type="entry name" value="HTH_AraC"/>
</dbReference>
<feature type="domain" description="HTH araC/xylS-type" evidence="5">
    <location>
        <begin position="240"/>
        <end position="340"/>
    </location>
</feature>
<dbReference type="PRINTS" id="PR00032">
    <property type="entry name" value="HTHARAC"/>
</dbReference>
<dbReference type="PANTHER" id="PTHR46796">
    <property type="entry name" value="HTH-TYPE TRANSCRIPTIONAL ACTIVATOR RHAS-RELATED"/>
    <property type="match status" value="1"/>
</dbReference>
<dbReference type="PANTHER" id="PTHR46796:SF6">
    <property type="entry name" value="ARAC SUBFAMILY"/>
    <property type="match status" value="1"/>
</dbReference>
<feature type="region of interest" description="Disordered" evidence="4">
    <location>
        <begin position="1"/>
        <end position="36"/>
    </location>
</feature>
<sequence>MSDKTRSHSRRRSPRPVSSTRAADCPVDGIGNRPGEASGRFTFEQWRAISRERYNWDLQLQPGVEKAHQFVGEYSAWGEGDVRFLHSRAAAARVRPFDAAQGRIRLVFLLSGQARISAHARDSQSEVGQGDLFVLDTAAVKQAEWSAHSDLCLQLPERSKLDLPGTASRRPGRAVMPIDDPVLSNALKSQLRLLAARGSELDAAACERVLEALVELTVLGLRDHGAGQSEALAGHDILLAKAQLYLQTHFRRPDLSVDEVAAAVGCSRTSLYRLFSARSLTVLGYLREWRLLRCRAALATASAQVNIGQVAFQHGFLDLHAFTRLFKRRFGMTPGQVRASELRP</sequence>
<keyword evidence="2" id="KW-0238">DNA-binding</keyword>